<accession>A0A916ZG74</accession>
<dbReference type="PANTHER" id="PTHR11113:SF14">
    <property type="entry name" value="N-ACETYLGLUCOSAMINE-6-PHOSPHATE DEACETYLASE"/>
    <property type="match status" value="1"/>
</dbReference>
<evidence type="ECO:0000259" key="8">
    <source>
        <dbReference type="Pfam" id="PF01979"/>
    </source>
</evidence>
<comment type="similarity">
    <text evidence="1 4">Belongs to the metallo-dependent hydrolases superfamily. NagA family.</text>
</comment>
<evidence type="ECO:0000256" key="6">
    <source>
        <dbReference type="PIRSR" id="PIRSR038994-2"/>
    </source>
</evidence>
<dbReference type="Proteomes" id="UP000612456">
    <property type="component" value="Unassembled WGS sequence"/>
</dbReference>
<reference evidence="9" key="1">
    <citation type="journal article" date="2014" name="Int. J. Syst. Evol. Microbiol.">
        <title>Complete genome sequence of Corynebacterium casei LMG S-19264T (=DSM 44701T), isolated from a smear-ripened cheese.</title>
        <authorList>
            <consortium name="US DOE Joint Genome Institute (JGI-PGF)"/>
            <person name="Walter F."/>
            <person name="Albersmeier A."/>
            <person name="Kalinowski J."/>
            <person name="Ruckert C."/>
        </authorList>
    </citation>
    <scope>NUCLEOTIDE SEQUENCE</scope>
    <source>
        <strain evidence="9">CGMCC 1.15178</strain>
    </source>
</reference>
<evidence type="ECO:0000313" key="10">
    <source>
        <dbReference type="Proteomes" id="UP000612456"/>
    </source>
</evidence>
<dbReference type="SUPFAM" id="SSF51556">
    <property type="entry name" value="Metallo-dependent hydrolases"/>
    <property type="match status" value="1"/>
</dbReference>
<evidence type="ECO:0000256" key="3">
    <source>
        <dbReference type="ARBA" id="ARBA00022801"/>
    </source>
</evidence>
<feature type="binding site" evidence="7">
    <location>
        <position position="197"/>
    </location>
    <ligand>
        <name>Zn(2+)</name>
        <dbReference type="ChEBI" id="CHEBI:29105"/>
    </ligand>
</feature>
<organism evidence="9 10">
    <name type="scientific">Paenibacillus nasutitermitis</name>
    <dbReference type="NCBI Taxonomy" id="1652958"/>
    <lineage>
        <taxon>Bacteria</taxon>
        <taxon>Bacillati</taxon>
        <taxon>Bacillota</taxon>
        <taxon>Bacilli</taxon>
        <taxon>Bacillales</taxon>
        <taxon>Paenibacillaceae</taxon>
        <taxon>Paenibacillus</taxon>
    </lineage>
</organism>
<dbReference type="AlphaFoldDB" id="A0A916ZG74"/>
<dbReference type="InterPro" id="IPR006680">
    <property type="entry name" value="Amidohydro-rel"/>
</dbReference>
<comment type="cofactor">
    <cofactor evidence="7">
        <name>a divalent metal cation</name>
        <dbReference type="ChEBI" id="CHEBI:60240"/>
    </cofactor>
    <text evidence="7">Binds 1 divalent metal cation per subunit.</text>
</comment>
<evidence type="ECO:0000313" key="9">
    <source>
        <dbReference type="EMBL" id="GGD95737.1"/>
    </source>
</evidence>
<dbReference type="GO" id="GO:0046872">
    <property type="term" value="F:metal ion binding"/>
    <property type="evidence" value="ECO:0007669"/>
    <property type="project" value="UniProtKB-KW"/>
</dbReference>
<feature type="binding site" evidence="6">
    <location>
        <begin position="312"/>
        <end position="314"/>
    </location>
    <ligand>
        <name>substrate</name>
    </ligand>
</feature>
<dbReference type="PIRSF" id="PIRSF038994">
    <property type="entry name" value="NagA"/>
    <property type="match status" value="1"/>
</dbReference>
<dbReference type="GO" id="GO:0008448">
    <property type="term" value="F:N-acetylglucosamine-6-phosphate deacetylase activity"/>
    <property type="evidence" value="ECO:0007669"/>
    <property type="project" value="InterPro"/>
</dbReference>
<name>A0A916ZG74_9BACL</name>
<keyword evidence="10" id="KW-1185">Reference proteome</keyword>
<evidence type="ECO:0000256" key="5">
    <source>
        <dbReference type="PIRSR" id="PIRSR038994-1"/>
    </source>
</evidence>
<sequence length="395" mass="41888">MSHSDITAIRGLHYLSGEPVTVTMTSGKISGIHKEEGPQAGDENLPWLAPGFVDLQINGFRGLDFNTIPIAKGTAKSVTSALFEEGVTSYYPTVITNGDDAIEQALRSIAGECREDAATAAGVAGIHLEGPFISPEDGPRGAHGRSFTKAPDWELFLRWQEAAEGRIKLITLSPEWPGTAGFVARCVEHGVQVSIGHTSATDEQIMEAAAAGARLSTHLGNGAHLMLPRHPNYIWAQLAQEELWTCVIGDGFHLPDSVLKVVRRVKGKRAILVSDAVAFSGLAPGTYESHIGGRVVLTPEGKLHLEQSPGILAGSAQMLQSGISHLVYKGIASLSEACDMASVHPAAFMGLPAAAGLAIGAPADLVAFEWTGSRLKLMQTYKHGNRVYTRAGTDC</sequence>
<dbReference type="Gene3D" id="3.20.20.140">
    <property type="entry name" value="Metal-dependent hydrolases"/>
    <property type="match status" value="1"/>
</dbReference>
<dbReference type="InterPro" id="IPR032466">
    <property type="entry name" value="Metal_Hydrolase"/>
</dbReference>
<gene>
    <name evidence="9" type="primary">nagA-2</name>
    <name evidence="9" type="ORF">GCM10010911_62980</name>
</gene>
<evidence type="ECO:0000256" key="1">
    <source>
        <dbReference type="ARBA" id="ARBA00010716"/>
    </source>
</evidence>
<dbReference type="Pfam" id="PF01979">
    <property type="entry name" value="Amidohydro_1"/>
    <property type="match status" value="1"/>
</dbReference>
<feature type="binding site" evidence="6">
    <location>
        <begin position="221"/>
        <end position="222"/>
    </location>
    <ligand>
        <name>substrate</name>
    </ligand>
</feature>
<dbReference type="PANTHER" id="PTHR11113">
    <property type="entry name" value="N-ACETYLGLUCOSAMINE-6-PHOSPHATE DEACETYLASE"/>
    <property type="match status" value="1"/>
</dbReference>
<feature type="binding site" evidence="6">
    <location>
        <position position="253"/>
    </location>
    <ligand>
        <name>substrate</name>
    </ligand>
</feature>
<feature type="domain" description="Amidohydrolase-related" evidence="8">
    <location>
        <begin position="48"/>
        <end position="369"/>
    </location>
</feature>
<feature type="binding site" evidence="7">
    <location>
        <position position="129"/>
    </location>
    <ligand>
        <name>Zn(2+)</name>
        <dbReference type="ChEBI" id="CHEBI:29105"/>
    </ligand>
</feature>
<protein>
    <submittedName>
        <fullName evidence="9">N-acetylglucosamine-6-phosphate deacetylase</fullName>
    </submittedName>
</protein>
<evidence type="ECO:0000256" key="4">
    <source>
        <dbReference type="PIRNR" id="PIRNR038994"/>
    </source>
</evidence>
<keyword evidence="3 4" id="KW-0378">Hydrolase</keyword>
<dbReference type="RefSeq" id="WP_188998704.1">
    <property type="nucleotide sequence ID" value="NZ_BMHP01000008.1"/>
</dbReference>
<dbReference type="InterPro" id="IPR003764">
    <property type="entry name" value="GlcNAc_6-P_deAcase"/>
</dbReference>
<dbReference type="EMBL" id="BMHP01000008">
    <property type="protein sequence ID" value="GGD95737.1"/>
    <property type="molecule type" value="Genomic_DNA"/>
</dbReference>
<keyword evidence="4" id="KW-0119">Carbohydrate metabolism</keyword>
<dbReference type="GO" id="GO:0006046">
    <property type="term" value="P:N-acetylglucosamine catabolic process"/>
    <property type="evidence" value="ECO:0007669"/>
    <property type="project" value="TreeGrafter"/>
</dbReference>
<reference evidence="9" key="2">
    <citation type="submission" date="2020-09" db="EMBL/GenBank/DDBJ databases">
        <authorList>
            <person name="Sun Q."/>
            <person name="Zhou Y."/>
        </authorList>
    </citation>
    <scope>NUCLEOTIDE SEQUENCE</scope>
    <source>
        <strain evidence="9">CGMCC 1.15178</strain>
    </source>
</reference>
<feature type="binding site" evidence="7">
    <location>
        <position position="218"/>
    </location>
    <ligand>
        <name>Zn(2+)</name>
        <dbReference type="ChEBI" id="CHEBI:29105"/>
    </ligand>
</feature>
<evidence type="ECO:0000256" key="2">
    <source>
        <dbReference type="ARBA" id="ARBA00022723"/>
    </source>
</evidence>
<keyword evidence="2 7" id="KW-0479">Metal-binding</keyword>
<feature type="binding site" evidence="6">
    <location>
        <position position="142"/>
    </location>
    <ligand>
        <name>substrate</name>
    </ligand>
</feature>
<feature type="active site" description="Proton donor/acceptor" evidence="5">
    <location>
        <position position="275"/>
    </location>
</feature>
<feature type="binding site" evidence="6">
    <location>
        <position position="229"/>
    </location>
    <ligand>
        <name>substrate</name>
    </ligand>
</feature>
<comment type="caution">
    <text evidence="9">The sequence shown here is derived from an EMBL/GenBank/DDBJ whole genome shotgun (WGS) entry which is preliminary data.</text>
</comment>
<proteinExistence type="inferred from homology"/>
<evidence type="ECO:0000256" key="7">
    <source>
        <dbReference type="PIRSR" id="PIRSR038994-3"/>
    </source>
</evidence>